<proteinExistence type="predicted"/>
<dbReference type="InterPro" id="IPR017853">
    <property type="entry name" value="GH"/>
</dbReference>
<name>A0A8R7Q5G9_TRIUA</name>
<evidence type="ECO:0000313" key="3">
    <source>
        <dbReference type="EnsemblPlants" id="TuG1812G0400002150.01.T05"/>
    </source>
</evidence>
<dbReference type="SMART" id="SM00813">
    <property type="entry name" value="Alpha-L-AF_C"/>
    <property type="match status" value="1"/>
</dbReference>
<reference evidence="3" key="2">
    <citation type="submission" date="2018-03" db="EMBL/GenBank/DDBJ databases">
        <title>The Triticum urartu genome reveals the dynamic nature of wheat genome evolution.</title>
        <authorList>
            <person name="Ling H."/>
            <person name="Ma B."/>
            <person name="Shi X."/>
            <person name="Liu H."/>
            <person name="Dong L."/>
            <person name="Sun H."/>
            <person name="Cao Y."/>
            <person name="Gao Q."/>
            <person name="Zheng S."/>
            <person name="Li Y."/>
            <person name="Yu Y."/>
            <person name="Du H."/>
            <person name="Qi M."/>
            <person name="Li Y."/>
            <person name="Yu H."/>
            <person name="Cui Y."/>
            <person name="Wang N."/>
            <person name="Chen C."/>
            <person name="Wu H."/>
            <person name="Zhao Y."/>
            <person name="Zhang J."/>
            <person name="Li Y."/>
            <person name="Zhou W."/>
            <person name="Zhang B."/>
            <person name="Hu W."/>
            <person name="Eijk M."/>
            <person name="Tang J."/>
            <person name="Witsenboer H."/>
            <person name="Zhao S."/>
            <person name="Li Z."/>
            <person name="Zhang A."/>
            <person name="Wang D."/>
            <person name="Liang C."/>
        </authorList>
    </citation>
    <scope>NUCLEOTIDE SEQUENCE [LARGE SCALE GENOMIC DNA]</scope>
    <source>
        <strain evidence="3">cv. G1812</strain>
    </source>
</reference>
<evidence type="ECO:0000313" key="4">
    <source>
        <dbReference type="Proteomes" id="UP000015106"/>
    </source>
</evidence>
<reference evidence="3" key="3">
    <citation type="submission" date="2022-06" db="UniProtKB">
        <authorList>
            <consortium name="EnsemblPlants"/>
        </authorList>
    </citation>
    <scope>IDENTIFICATION</scope>
</reference>
<dbReference type="InterPro" id="IPR013780">
    <property type="entry name" value="Glyco_hydro_b"/>
</dbReference>
<dbReference type="InterPro" id="IPR051563">
    <property type="entry name" value="Glycosyl_Hydrolase_51"/>
</dbReference>
<dbReference type="PANTHER" id="PTHR31776">
    <property type="entry name" value="ALPHA-L-ARABINOFURANOSIDASE 1"/>
    <property type="match status" value="1"/>
</dbReference>
<dbReference type="PANTHER" id="PTHR31776:SF0">
    <property type="entry name" value="ALPHA-L-ARABINOFURANOSIDASE 1"/>
    <property type="match status" value="1"/>
</dbReference>
<dbReference type="GO" id="GO:0046556">
    <property type="term" value="F:alpha-L-arabinofuranosidase activity"/>
    <property type="evidence" value="ECO:0007669"/>
    <property type="project" value="UniProtKB-EC"/>
</dbReference>
<evidence type="ECO:0000256" key="1">
    <source>
        <dbReference type="ARBA" id="ARBA00023180"/>
    </source>
</evidence>
<dbReference type="AlphaFoldDB" id="A0A8R7Q5G9"/>
<organism evidence="3 4">
    <name type="scientific">Triticum urartu</name>
    <name type="common">Red wild einkorn</name>
    <name type="synonym">Crithodium urartu</name>
    <dbReference type="NCBI Taxonomy" id="4572"/>
    <lineage>
        <taxon>Eukaryota</taxon>
        <taxon>Viridiplantae</taxon>
        <taxon>Streptophyta</taxon>
        <taxon>Embryophyta</taxon>
        <taxon>Tracheophyta</taxon>
        <taxon>Spermatophyta</taxon>
        <taxon>Magnoliopsida</taxon>
        <taxon>Liliopsida</taxon>
        <taxon>Poales</taxon>
        <taxon>Poaceae</taxon>
        <taxon>BOP clade</taxon>
        <taxon>Pooideae</taxon>
        <taxon>Triticodae</taxon>
        <taxon>Triticeae</taxon>
        <taxon>Triticinae</taxon>
        <taxon>Triticum</taxon>
    </lineage>
</organism>
<dbReference type="EnsemblPlants" id="TuG1812G0400002150.01.T05">
    <property type="protein sequence ID" value="TuG1812G0400002150.01.T05"/>
    <property type="gene ID" value="TuG1812G0400002150.01"/>
</dbReference>
<protein>
    <recommendedName>
        <fullName evidence="2">Alpha-L-arabinofuranosidase C-terminal domain-containing protein</fullName>
    </recommendedName>
</protein>
<dbReference type="GO" id="GO:0000272">
    <property type="term" value="P:polysaccharide catabolic process"/>
    <property type="evidence" value="ECO:0007669"/>
    <property type="project" value="UniProtKB-ARBA"/>
</dbReference>
<keyword evidence="4" id="KW-1185">Reference proteome</keyword>
<feature type="domain" description="Alpha-L-arabinofuranosidase C-terminal" evidence="2">
    <location>
        <begin position="52"/>
        <end position="239"/>
    </location>
</feature>
<dbReference type="Gene3D" id="2.60.40.1180">
    <property type="entry name" value="Golgi alpha-mannosidase II"/>
    <property type="match status" value="1"/>
</dbReference>
<dbReference type="InterPro" id="IPR010720">
    <property type="entry name" value="Alpha-L-AF_C"/>
</dbReference>
<dbReference type="SUPFAM" id="SSF51445">
    <property type="entry name" value="(Trans)glycosidases"/>
    <property type="match status" value="1"/>
</dbReference>
<dbReference type="Pfam" id="PF06964">
    <property type="entry name" value="Alpha-L-AF_C"/>
    <property type="match status" value="1"/>
</dbReference>
<dbReference type="FunFam" id="2.60.40.1180:FF:000011">
    <property type="entry name" value="Alpha-L-arabinofuranosidase 1"/>
    <property type="match status" value="1"/>
</dbReference>
<dbReference type="Gene3D" id="3.20.20.80">
    <property type="entry name" value="Glycosidases"/>
    <property type="match status" value="1"/>
</dbReference>
<sequence>MLLTVLSLRGETLGLHGVQFVQQWDTQSPFSLIIFLWEIRNAQCTTIKAIVSEYAVTGNDAGRGTLVAALAEAAFLIGLERNSDAVEMASCAPLFVNDNDRRWSPDAIVFNSWQHYGCPNYWMLHFFKESSGAALHPSTIQVSNYNQLVASAITWQNSKDGNTYLKIKVLNFGNKAVDLSISITGLENEIQTFGSIKTVLTSGSLRDENSFQQPDKVVPVESPISNAREEMSLVLDPYSLTSFDLLLDPSNSTMMHSVPESSLHSSDWGGYWSDAHAIHIP</sequence>
<dbReference type="Gramene" id="TuG1812G0400002150.01.T05">
    <property type="protein sequence ID" value="TuG1812G0400002150.01.T05"/>
    <property type="gene ID" value="TuG1812G0400002150.01"/>
</dbReference>
<evidence type="ECO:0000259" key="2">
    <source>
        <dbReference type="SMART" id="SM00813"/>
    </source>
</evidence>
<gene>
    <name evidence="3" type="primary">LOC125551858</name>
</gene>
<dbReference type="Proteomes" id="UP000015106">
    <property type="component" value="Chromosome 4"/>
</dbReference>
<keyword evidence="1" id="KW-0325">Glycoprotein</keyword>
<dbReference type="GO" id="GO:0046373">
    <property type="term" value="P:L-arabinose metabolic process"/>
    <property type="evidence" value="ECO:0007669"/>
    <property type="project" value="InterPro"/>
</dbReference>
<accession>A0A8R7Q5G9</accession>
<reference evidence="4" key="1">
    <citation type="journal article" date="2013" name="Nature">
        <title>Draft genome of the wheat A-genome progenitor Triticum urartu.</title>
        <authorList>
            <person name="Ling H.Q."/>
            <person name="Zhao S."/>
            <person name="Liu D."/>
            <person name="Wang J."/>
            <person name="Sun H."/>
            <person name="Zhang C."/>
            <person name="Fan H."/>
            <person name="Li D."/>
            <person name="Dong L."/>
            <person name="Tao Y."/>
            <person name="Gao C."/>
            <person name="Wu H."/>
            <person name="Li Y."/>
            <person name="Cui Y."/>
            <person name="Guo X."/>
            <person name="Zheng S."/>
            <person name="Wang B."/>
            <person name="Yu K."/>
            <person name="Liang Q."/>
            <person name="Yang W."/>
            <person name="Lou X."/>
            <person name="Chen J."/>
            <person name="Feng M."/>
            <person name="Jian J."/>
            <person name="Zhang X."/>
            <person name="Luo G."/>
            <person name="Jiang Y."/>
            <person name="Liu J."/>
            <person name="Wang Z."/>
            <person name="Sha Y."/>
            <person name="Zhang B."/>
            <person name="Wu H."/>
            <person name="Tang D."/>
            <person name="Shen Q."/>
            <person name="Xue P."/>
            <person name="Zou S."/>
            <person name="Wang X."/>
            <person name="Liu X."/>
            <person name="Wang F."/>
            <person name="Yang Y."/>
            <person name="An X."/>
            <person name="Dong Z."/>
            <person name="Zhang K."/>
            <person name="Zhang X."/>
            <person name="Luo M.C."/>
            <person name="Dvorak J."/>
            <person name="Tong Y."/>
            <person name="Wang J."/>
            <person name="Yang H."/>
            <person name="Li Z."/>
            <person name="Wang D."/>
            <person name="Zhang A."/>
            <person name="Wang J."/>
        </authorList>
    </citation>
    <scope>NUCLEOTIDE SEQUENCE</scope>
    <source>
        <strain evidence="4">cv. G1812</strain>
    </source>
</reference>